<dbReference type="AlphaFoldDB" id="A0A3A9Y9B1"/>
<sequence length="320" mass="35229">MSRVDRGVRVGAMTGPTVGLDVVRDALAEACPGIGIMGIRRLDAGYTSRQWVADTDEGPLLVKTPVRNADPEHLRRLIATTRRAAEGGIPVVRFRAFVPRSGLLDAPLLVQEYQDGVPADEAWAAMSSAQRLSFAEALGELVGRLHSCAGPWFGDVFGIRKHPDVRSFLHALVDDRLAEAPADLTSAGRDGLATALHRAVDAVPSNGVPALTHGDLWRQNVVLRAGRIACLLDFEHGLYADRFLDFGKLDEHVFDAYPEGRRAFLDAYDEVCPLPDDWQARVRLARAVHALSMAVYFLRWTPEYAPQYVGELEEWLAERA</sequence>
<proteinExistence type="predicted"/>
<dbReference type="InterPro" id="IPR011009">
    <property type="entry name" value="Kinase-like_dom_sf"/>
</dbReference>
<accession>A0A3A9Y9B1</accession>
<reference evidence="2 3" key="1">
    <citation type="submission" date="2018-09" db="EMBL/GenBank/DDBJ databases">
        <title>Micromonospora sp. nov. MS1-9, isolated from a root of Musa sp.</title>
        <authorList>
            <person name="Kuncharoen N."/>
            <person name="Kudo T."/>
            <person name="Ohkuma M."/>
            <person name="Yuki M."/>
            <person name="Tanasupawat S."/>
        </authorList>
    </citation>
    <scope>NUCLEOTIDE SEQUENCE [LARGE SCALE GENOMIC DNA]</scope>
    <source>
        <strain evidence="2 3">MS1-9</strain>
    </source>
</reference>
<comment type="caution">
    <text evidence="2">The sequence shown here is derived from an EMBL/GenBank/DDBJ whole genome shotgun (WGS) entry which is preliminary data.</text>
</comment>
<name>A0A3A9Y9B1_9ACTN</name>
<dbReference type="SUPFAM" id="SSF56112">
    <property type="entry name" value="Protein kinase-like (PK-like)"/>
    <property type="match status" value="1"/>
</dbReference>
<organism evidence="2 3">
    <name type="scientific">Micromonospora musae</name>
    <dbReference type="NCBI Taxonomy" id="1894970"/>
    <lineage>
        <taxon>Bacteria</taxon>
        <taxon>Bacillati</taxon>
        <taxon>Actinomycetota</taxon>
        <taxon>Actinomycetes</taxon>
        <taxon>Micromonosporales</taxon>
        <taxon>Micromonosporaceae</taxon>
        <taxon>Micromonospora</taxon>
    </lineage>
</organism>
<dbReference type="InterPro" id="IPR002575">
    <property type="entry name" value="Aminoglycoside_PTrfase"/>
</dbReference>
<gene>
    <name evidence="2" type="ORF">D7044_27235</name>
</gene>
<dbReference type="PANTHER" id="PTHR21310">
    <property type="entry name" value="AMINOGLYCOSIDE PHOSPHOTRANSFERASE-RELATED-RELATED"/>
    <property type="match status" value="1"/>
</dbReference>
<evidence type="ECO:0000313" key="2">
    <source>
        <dbReference type="EMBL" id="RKN28197.1"/>
    </source>
</evidence>
<keyword evidence="2" id="KW-0808">Transferase</keyword>
<dbReference type="InterPro" id="IPR051678">
    <property type="entry name" value="AGP_Transferase"/>
</dbReference>
<evidence type="ECO:0000259" key="1">
    <source>
        <dbReference type="Pfam" id="PF01636"/>
    </source>
</evidence>
<evidence type="ECO:0000313" key="3">
    <source>
        <dbReference type="Proteomes" id="UP000275865"/>
    </source>
</evidence>
<dbReference type="GO" id="GO:0016740">
    <property type="term" value="F:transferase activity"/>
    <property type="evidence" value="ECO:0007669"/>
    <property type="project" value="UniProtKB-KW"/>
</dbReference>
<protein>
    <submittedName>
        <fullName evidence="2">Aminoglycoside phosphotransferase family protein</fullName>
    </submittedName>
</protein>
<dbReference type="EMBL" id="RAZT01000016">
    <property type="protein sequence ID" value="RKN28197.1"/>
    <property type="molecule type" value="Genomic_DNA"/>
</dbReference>
<dbReference type="Proteomes" id="UP000275865">
    <property type="component" value="Unassembled WGS sequence"/>
</dbReference>
<feature type="domain" description="Aminoglycoside phosphotransferase" evidence="1">
    <location>
        <begin position="39"/>
        <end position="269"/>
    </location>
</feature>
<dbReference type="Gene3D" id="3.90.1200.10">
    <property type="match status" value="1"/>
</dbReference>
<dbReference type="Pfam" id="PF01636">
    <property type="entry name" value="APH"/>
    <property type="match status" value="1"/>
</dbReference>